<reference evidence="2 3" key="1">
    <citation type="submission" date="2018-04" db="EMBL/GenBank/DDBJ databases">
        <title>Novel Campyloabacter and Helicobacter Species and Strains.</title>
        <authorList>
            <person name="Mannion A.J."/>
            <person name="Shen Z."/>
            <person name="Fox J.G."/>
        </authorList>
    </citation>
    <scope>NUCLEOTIDE SEQUENCE [LARGE SCALE GENOMIC DNA]</scope>
    <source>
        <strain evidence="2 3">ATCC 700242</strain>
    </source>
</reference>
<name>A0A3D8IUM2_9HELI</name>
<dbReference type="InterPro" id="IPR011040">
    <property type="entry name" value="Sialidase"/>
</dbReference>
<accession>A0A3D8IUM2</accession>
<dbReference type="EMBL" id="NXLU01000005">
    <property type="protein sequence ID" value="RDU68922.1"/>
    <property type="molecule type" value="Genomic_DNA"/>
</dbReference>
<dbReference type="Pfam" id="PF13088">
    <property type="entry name" value="BNR_2"/>
    <property type="match status" value="1"/>
</dbReference>
<dbReference type="Gene3D" id="2.120.10.10">
    <property type="match status" value="1"/>
</dbReference>
<keyword evidence="3" id="KW-1185">Reference proteome</keyword>
<comment type="caution">
    <text evidence="2">The sequence shown here is derived from an EMBL/GenBank/DDBJ whole genome shotgun (WGS) entry which is preliminary data.</text>
</comment>
<gene>
    <name evidence="2" type="ORF">CQA62_04775</name>
</gene>
<protein>
    <recommendedName>
        <fullName evidence="1">Sialidase domain-containing protein</fullName>
    </recommendedName>
</protein>
<organism evidence="2 3">
    <name type="scientific">Helicobacter cholecystus</name>
    <dbReference type="NCBI Taxonomy" id="45498"/>
    <lineage>
        <taxon>Bacteria</taxon>
        <taxon>Pseudomonadati</taxon>
        <taxon>Campylobacterota</taxon>
        <taxon>Epsilonproteobacteria</taxon>
        <taxon>Campylobacterales</taxon>
        <taxon>Helicobacteraceae</taxon>
        <taxon>Helicobacter</taxon>
    </lineage>
</organism>
<dbReference type="AlphaFoldDB" id="A0A3D8IUM2"/>
<proteinExistence type="predicted"/>
<evidence type="ECO:0000259" key="1">
    <source>
        <dbReference type="Pfam" id="PF13088"/>
    </source>
</evidence>
<dbReference type="OrthoDB" id="41724at2"/>
<dbReference type="PANTHER" id="PTHR43752">
    <property type="entry name" value="BNR/ASP-BOX REPEAT FAMILY PROTEIN"/>
    <property type="match status" value="1"/>
</dbReference>
<dbReference type="Proteomes" id="UP000257067">
    <property type="component" value="Unassembled WGS sequence"/>
</dbReference>
<evidence type="ECO:0000313" key="2">
    <source>
        <dbReference type="EMBL" id="RDU68922.1"/>
    </source>
</evidence>
<evidence type="ECO:0000313" key="3">
    <source>
        <dbReference type="Proteomes" id="UP000257067"/>
    </source>
</evidence>
<sequence>MNIMDKKLFFFAVVLVFLGILFTHKPPTSPLFLLPPKEVTTSTSEYFYNSLPTLDHAQSVHSATLTSLKDGSLLAMWFAGSGEGKPDVQIYGSLYNPKTNIWSKPKSYLDRFKLKKDSKQFIKMLGNPVLFRSPKGEIHFFVVGVSFGGWATSKIYHYISNDEGKSFTYKQRLDLGILLNLSHLVRSQPIALEDGGFYLPIYHELADKYPLIVRFDEQGNVLEQIKTTSLAGQLQPSLIATSPTKCLAVFRNYNDGPMNMQYCFDGGKKWGKPFASNVMNEGNSIALFGIGEKIFLVHNTRERNPQESRGTLVLSKLLDHQWKQITILDVAQGKREKGKSIEVSYPTAISNGEWVDIIYTYNRSHIAHIRFNTQWLKEKQ</sequence>
<dbReference type="InterPro" id="IPR036278">
    <property type="entry name" value="Sialidase_sf"/>
</dbReference>
<dbReference type="CDD" id="cd15482">
    <property type="entry name" value="Sialidase_non-viral"/>
    <property type="match status" value="1"/>
</dbReference>
<dbReference type="PANTHER" id="PTHR43752:SF2">
    <property type="entry name" value="BNR_ASP-BOX REPEAT FAMILY PROTEIN"/>
    <property type="match status" value="1"/>
</dbReference>
<dbReference type="SUPFAM" id="SSF50939">
    <property type="entry name" value="Sialidases"/>
    <property type="match status" value="1"/>
</dbReference>
<feature type="domain" description="Sialidase" evidence="1">
    <location>
        <begin position="71"/>
        <end position="353"/>
    </location>
</feature>